<evidence type="ECO:0000259" key="1">
    <source>
        <dbReference type="Pfam" id="PF07969"/>
    </source>
</evidence>
<gene>
    <name evidence="2" type="ORF">FOE78_03140</name>
</gene>
<evidence type="ECO:0000313" key="2">
    <source>
        <dbReference type="EMBL" id="QDP95042.1"/>
    </source>
</evidence>
<dbReference type="Gene3D" id="3.20.20.140">
    <property type="entry name" value="Metal-dependent hydrolases"/>
    <property type="match status" value="2"/>
</dbReference>
<protein>
    <submittedName>
        <fullName evidence="2">Amidohydrolase family protein</fullName>
    </submittedName>
</protein>
<dbReference type="GO" id="GO:0016812">
    <property type="term" value="F:hydrolase activity, acting on carbon-nitrogen (but not peptide) bonds, in cyclic amides"/>
    <property type="evidence" value="ECO:0007669"/>
    <property type="project" value="TreeGrafter"/>
</dbReference>
<evidence type="ECO:0000313" key="3">
    <source>
        <dbReference type="Proteomes" id="UP000319263"/>
    </source>
</evidence>
<dbReference type="SUPFAM" id="SSF51338">
    <property type="entry name" value="Composite domain of metallo-dependent hydrolases"/>
    <property type="match status" value="1"/>
</dbReference>
<keyword evidence="2" id="KW-0378">Hydrolase</keyword>
<dbReference type="InterPro" id="IPR013108">
    <property type="entry name" value="Amidohydro_3"/>
</dbReference>
<dbReference type="InterPro" id="IPR011059">
    <property type="entry name" value="Metal-dep_hydrolase_composite"/>
</dbReference>
<dbReference type="InterPro" id="IPR032466">
    <property type="entry name" value="Metal_Hydrolase"/>
</dbReference>
<sequence>MADRPAHRGRPDPRRRPDVLLIMTILISGGTVVDPFDGQFIADVLVDGDRVVAIGRDLASARRPDQTLDASGLLIMPGGIDAHSHTDARILDEDVQLALLRSGVTTVITGQDGVSFAPGDGRYAADYFGSLNGAHPSYRGDGVAGLLRGYDGRTRLNVGYLLPAGTIRYEVMGRESRRPSADELATMIAMVEAGLTDGALGLSSGLDYVPGTFADVDEFAALCAPVAATGGVFVSHIRGYEENAGPGVAELVEICRRSGVAGHVSHFHARPELIKELLDRASGSGVELTWDAYPYFRGFTLLSMVLLPPELIMLGNAEATARLRDPAERERLTQGFEQRVHTTENLGDGWADRVRIADAGTPGGVDLDGLTLAEAGDRRGLDPLQLGYQVLADSELMATTVMEIPKPRTDDQLARQFALPAACSGSDGIFLGGSPHPRGFGCLARMYGVFGRQRRDFDWPQLSMIGAGRAASRFGLGDRGRVRVGGSADLVLMDPERITDRADYAHPRRLSEGIDRVLVRGRLVLDGGELTDDLAGGSVRPSPR</sequence>
<feature type="domain" description="Amidohydrolase 3" evidence="1">
    <location>
        <begin position="66"/>
        <end position="524"/>
    </location>
</feature>
<reference evidence="2 3" key="1">
    <citation type="submission" date="2019-07" db="EMBL/GenBank/DDBJ databases">
        <title>Microlunatus dokdonensis sp. nov. isolated from the rhizospheric soil of the wild plant Elymus tsukushiensis.</title>
        <authorList>
            <person name="Ghim S.-Y."/>
            <person name="Hwang Y.-J."/>
            <person name="Son J.-S."/>
            <person name="Shin J.-H."/>
        </authorList>
    </citation>
    <scope>NUCLEOTIDE SEQUENCE [LARGE SCALE GENOMIC DNA]</scope>
    <source>
        <strain evidence="2 3">KUDC0627</strain>
    </source>
</reference>
<dbReference type="SUPFAM" id="SSF51556">
    <property type="entry name" value="Metallo-dependent hydrolases"/>
    <property type="match status" value="1"/>
</dbReference>
<proteinExistence type="predicted"/>
<dbReference type="Pfam" id="PF07969">
    <property type="entry name" value="Amidohydro_3"/>
    <property type="match status" value="1"/>
</dbReference>
<dbReference type="AlphaFoldDB" id="A0A516PV97"/>
<accession>A0A516PV97</accession>
<dbReference type="InterPro" id="IPR050378">
    <property type="entry name" value="Metallo-dep_Hydrolases_sf"/>
</dbReference>
<dbReference type="PANTHER" id="PTHR11647:SF1">
    <property type="entry name" value="COLLAPSIN RESPONSE MEDIATOR PROTEIN"/>
    <property type="match status" value="1"/>
</dbReference>
<name>A0A516PV97_9ACTN</name>
<dbReference type="PANTHER" id="PTHR11647">
    <property type="entry name" value="HYDRANTOINASE/DIHYDROPYRIMIDINASE FAMILY MEMBER"/>
    <property type="match status" value="1"/>
</dbReference>
<dbReference type="KEGG" id="mik:FOE78_03140"/>
<dbReference type="OrthoDB" id="9766983at2"/>
<dbReference type="Gene3D" id="2.30.40.10">
    <property type="entry name" value="Urease, subunit C, domain 1"/>
    <property type="match status" value="1"/>
</dbReference>
<dbReference type="Proteomes" id="UP000319263">
    <property type="component" value="Chromosome"/>
</dbReference>
<organism evidence="2 3">
    <name type="scientific">Microlunatus elymi</name>
    <dbReference type="NCBI Taxonomy" id="2596828"/>
    <lineage>
        <taxon>Bacteria</taxon>
        <taxon>Bacillati</taxon>
        <taxon>Actinomycetota</taxon>
        <taxon>Actinomycetes</taxon>
        <taxon>Propionibacteriales</taxon>
        <taxon>Propionibacteriaceae</taxon>
        <taxon>Microlunatus</taxon>
    </lineage>
</organism>
<keyword evidence="3" id="KW-1185">Reference proteome</keyword>
<dbReference type="GO" id="GO:0005829">
    <property type="term" value="C:cytosol"/>
    <property type="evidence" value="ECO:0007669"/>
    <property type="project" value="TreeGrafter"/>
</dbReference>
<dbReference type="EMBL" id="CP041692">
    <property type="protein sequence ID" value="QDP95042.1"/>
    <property type="molecule type" value="Genomic_DNA"/>
</dbReference>